<dbReference type="GO" id="GO:0051996">
    <property type="term" value="F:squalene synthase [NAD(P)H] activity"/>
    <property type="evidence" value="ECO:0007669"/>
    <property type="project" value="InterPro"/>
</dbReference>
<protein>
    <submittedName>
        <fullName evidence="1">Phytoene synthase</fullName>
    </submittedName>
</protein>
<dbReference type="InterPro" id="IPR008949">
    <property type="entry name" value="Isoprenoid_synthase_dom_sf"/>
</dbReference>
<dbReference type="Proteomes" id="UP000321577">
    <property type="component" value="Unassembled WGS sequence"/>
</dbReference>
<comment type="caution">
    <text evidence="1">The sequence shown here is derived from an EMBL/GenBank/DDBJ whole genome shotgun (WGS) entry which is preliminary data.</text>
</comment>
<dbReference type="PANTHER" id="PTHR11626:SF2">
    <property type="entry name" value="SQUALENE SYNTHASE"/>
    <property type="match status" value="1"/>
</dbReference>
<dbReference type="SFLD" id="SFLDG01018">
    <property type="entry name" value="Squalene/Phytoene_Synthase_Lik"/>
    <property type="match status" value="1"/>
</dbReference>
<dbReference type="GO" id="GO:0045338">
    <property type="term" value="P:farnesyl diphosphate metabolic process"/>
    <property type="evidence" value="ECO:0007669"/>
    <property type="project" value="InterPro"/>
</dbReference>
<gene>
    <name evidence="1" type="ORF">BGE01nite_13980</name>
</gene>
<dbReference type="Gene3D" id="1.10.600.10">
    <property type="entry name" value="Farnesyl Diphosphate Synthase"/>
    <property type="match status" value="1"/>
</dbReference>
<dbReference type="SFLD" id="SFLDS00005">
    <property type="entry name" value="Isoprenoid_Synthase_Type_I"/>
    <property type="match status" value="1"/>
</dbReference>
<evidence type="ECO:0000313" key="2">
    <source>
        <dbReference type="Proteomes" id="UP000321577"/>
    </source>
</evidence>
<reference evidence="1 2" key="1">
    <citation type="submission" date="2019-07" db="EMBL/GenBank/DDBJ databases">
        <title>Whole genome shotgun sequence of Brevifollis gellanilyticus NBRC 108608.</title>
        <authorList>
            <person name="Hosoyama A."/>
            <person name="Uohara A."/>
            <person name="Ohji S."/>
            <person name="Ichikawa N."/>
        </authorList>
    </citation>
    <scope>NUCLEOTIDE SEQUENCE [LARGE SCALE GENOMIC DNA]</scope>
    <source>
        <strain evidence="1 2">NBRC 108608</strain>
    </source>
</reference>
<dbReference type="RefSeq" id="WP_146849709.1">
    <property type="nucleotide sequence ID" value="NZ_BKAG01000007.1"/>
</dbReference>
<accession>A0A512M5V1</accession>
<keyword evidence="2" id="KW-1185">Reference proteome</keyword>
<evidence type="ECO:0000313" key="1">
    <source>
        <dbReference type="EMBL" id="GEP42107.1"/>
    </source>
</evidence>
<dbReference type="EMBL" id="BKAG01000007">
    <property type="protein sequence ID" value="GEP42107.1"/>
    <property type="molecule type" value="Genomic_DNA"/>
</dbReference>
<sequence length="335" mass="37454">MSDESHHERELGGQLLASVSRSFYLTLKALPQELREPISLAYLLARTADTIADTASVPATVRIECLNDFESLVLGGSDDVKAHLTKRITADFVAHQSDEAERRLMERFADGLAWLGTMQGAPLHAIQQVLQRIIHGQRLDIQRFPADGSLRCLQTEAELDEYTWLVAGCVGEFWTEMCAIEKPASLDPAVSLEQMKTLGARFGKGLQLINILRDIGEDIQDGRCYLPGFTPEEVQRDSRILQPAWQHWLGVCRGHLDCGLDYIRHVADAKLRYATALPLLIGVKTLSRMEKTSWDKLLQGVKINRLDVAVILAETAIACRSVESMTKLYHKLGQH</sequence>
<dbReference type="Pfam" id="PF00494">
    <property type="entry name" value="SQS_PSY"/>
    <property type="match status" value="1"/>
</dbReference>
<dbReference type="PANTHER" id="PTHR11626">
    <property type="entry name" value="FARNESYL-DIPHOSPHATE FARNESYLTRANSFERASE"/>
    <property type="match status" value="1"/>
</dbReference>
<name>A0A512M5V1_9BACT</name>
<dbReference type="AlphaFoldDB" id="A0A512M5V1"/>
<dbReference type="SUPFAM" id="SSF48576">
    <property type="entry name" value="Terpenoid synthases"/>
    <property type="match status" value="1"/>
</dbReference>
<dbReference type="InterPro" id="IPR002060">
    <property type="entry name" value="Squ/phyt_synthse"/>
</dbReference>
<dbReference type="InterPro" id="IPR044844">
    <property type="entry name" value="Trans_IPPS_euk-type"/>
</dbReference>
<organism evidence="1 2">
    <name type="scientific">Brevifollis gellanilyticus</name>
    <dbReference type="NCBI Taxonomy" id="748831"/>
    <lineage>
        <taxon>Bacteria</taxon>
        <taxon>Pseudomonadati</taxon>
        <taxon>Verrucomicrobiota</taxon>
        <taxon>Verrucomicrobiia</taxon>
        <taxon>Verrucomicrobiales</taxon>
        <taxon>Verrucomicrobiaceae</taxon>
    </lineage>
</organism>
<dbReference type="OrthoDB" id="9787280at2"/>
<proteinExistence type="predicted"/>